<dbReference type="STRING" id="1901.BB341_13465"/>
<dbReference type="GeneID" id="93730441"/>
<dbReference type="EMBL" id="CM000913">
    <property type="protein sequence ID" value="EFG08095.1"/>
    <property type="molecule type" value="Genomic_DNA"/>
</dbReference>
<proteinExistence type="predicted"/>
<gene>
    <name evidence="1" type="ORF">SCLAV_3024</name>
</gene>
<dbReference type="KEGG" id="sclf:BB341_13465"/>
<accession>B5GU94</accession>
<reference evidence="1 2" key="1">
    <citation type="journal article" date="2010" name="Genome Biol. Evol.">
        <title>The sequence of a 1.8-mb bacterial linear plasmid reveals a rich evolutionary reservoir of secondary metabolic pathways.</title>
        <authorList>
            <person name="Medema M.H."/>
            <person name="Trefzer A."/>
            <person name="Kovalchuk A."/>
            <person name="van den Berg M."/>
            <person name="Mueller U."/>
            <person name="Heijne W."/>
            <person name="Wu L."/>
            <person name="Alam M.T."/>
            <person name="Ronning C.M."/>
            <person name="Nierman W.C."/>
            <person name="Bovenberg R.A.L."/>
            <person name="Breitling R."/>
            <person name="Takano E."/>
        </authorList>
    </citation>
    <scope>NUCLEOTIDE SEQUENCE [LARGE SCALE GENOMIC DNA]</scope>
    <source>
        <strain evidence="2">ATCC 27064 / DSM 738 / JCM 4710 / NBRC 13307 / NCIMB 12785 / NRRL 3585 / VKM Ac-602</strain>
    </source>
</reference>
<evidence type="ECO:0000313" key="1">
    <source>
        <dbReference type="EMBL" id="EFG08095.1"/>
    </source>
</evidence>
<dbReference type="Proteomes" id="UP000002357">
    <property type="component" value="Chromosome"/>
</dbReference>
<protein>
    <submittedName>
        <fullName evidence="1">Uncharacterized protein</fullName>
    </submittedName>
</protein>
<dbReference type="RefSeq" id="WP_003955401.1">
    <property type="nucleotide sequence ID" value="NZ_CM000913.1"/>
</dbReference>
<dbReference type="AlphaFoldDB" id="B5GU94"/>
<evidence type="ECO:0000313" key="2">
    <source>
        <dbReference type="Proteomes" id="UP000002357"/>
    </source>
</evidence>
<sequence length="78" mass="8624">MIERRPHLHHGTEDNVLAFGPCRCPLPDCPLKSGGPPLGLRSRGSRDAGRPALERVRAEIQADIARRRRFGSWGRGEG</sequence>
<keyword evidence="2" id="KW-1185">Reference proteome</keyword>
<organism evidence="1 2">
    <name type="scientific">Streptomyces clavuligerus</name>
    <dbReference type="NCBI Taxonomy" id="1901"/>
    <lineage>
        <taxon>Bacteria</taxon>
        <taxon>Bacillati</taxon>
        <taxon>Actinomycetota</taxon>
        <taxon>Actinomycetes</taxon>
        <taxon>Kitasatosporales</taxon>
        <taxon>Streptomycetaceae</taxon>
        <taxon>Streptomyces</taxon>
    </lineage>
</organism>
<name>B5GU94_STRCL</name>